<dbReference type="AlphaFoldDB" id="A0A396HR60"/>
<dbReference type="EMBL" id="PSQE01000005">
    <property type="protein sequence ID" value="RHN54981.1"/>
    <property type="molecule type" value="Genomic_DNA"/>
</dbReference>
<name>A0A396HR60_MEDTR</name>
<accession>A0A396HR60</accession>
<proteinExistence type="predicted"/>
<evidence type="ECO:0000313" key="2">
    <source>
        <dbReference type="EMBL" id="RHN54981.1"/>
    </source>
</evidence>
<protein>
    <submittedName>
        <fullName evidence="2">Uncharacterized protein</fullName>
    </submittedName>
</protein>
<evidence type="ECO:0000256" key="1">
    <source>
        <dbReference type="SAM" id="MobiDB-lite"/>
    </source>
</evidence>
<dbReference type="Gramene" id="rna30096">
    <property type="protein sequence ID" value="RHN54981.1"/>
    <property type="gene ID" value="gene30096"/>
</dbReference>
<comment type="caution">
    <text evidence="2">The sequence shown here is derived from an EMBL/GenBank/DDBJ whole genome shotgun (WGS) entry which is preliminary data.</text>
</comment>
<evidence type="ECO:0000313" key="3">
    <source>
        <dbReference type="Proteomes" id="UP000265566"/>
    </source>
</evidence>
<gene>
    <name evidence="2" type="ORF">MtrunA17_Chr5g0412791</name>
</gene>
<dbReference type="Proteomes" id="UP000265566">
    <property type="component" value="Chromosome 5"/>
</dbReference>
<reference evidence="3" key="1">
    <citation type="journal article" date="2018" name="Nat. Plants">
        <title>Whole-genome landscape of Medicago truncatula symbiotic genes.</title>
        <authorList>
            <person name="Pecrix Y."/>
            <person name="Staton S.E."/>
            <person name="Sallet E."/>
            <person name="Lelandais-Briere C."/>
            <person name="Moreau S."/>
            <person name="Carrere S."/>
            <person name="Blein T."/>
            <person name="Jardinaud M.F."/>
            <person name="Latrasse D."/>
            <person name="Zouine M."/>
            <person name="Zahm M."/>
            <person name="Kreplak J."/>
            <person name="Mayjonade B."/>
            <person name="Satge C."/>
            <person name="Perez M."/>
            <person name="Cauet S."/>
            <person name="Marande W."/>
            <person name="Chantry-Darmon C."/>
            <person name="Lopez-Roques C."/>
            <person name="Bouchez O."/>
            <person name="Berard A."/>
            <person name="Debelle F."/>
            <person name="Munos S."/>
            <person name="Bendahmane A."/>
            <person name="Berges H."/>
            <person name="Niebel A."/>
            <person name="Buitink J."/>
            <person name="Frugier F."/>
            <person name="Benhamed M."/>
            <person name="Crespi M."/>
            <person name="Gouzy J."/>
            <person name="Gamas P."/>
        </authorList>
    </citation>
    <scope>NUCLEOTIDE SEQUENCE [LARGE SCALE GENOMIC DNA]</scope>
    <source>
        <strain evidence="3">cv. Jemalong A17</strain>
    </source>
</reference>
<feature type="compositionally biased region" description="Polar residues" evidence="1">
    <location>
        <begin position="178"/>
        <end position="191"/>
    </location>
</feature>
<sequence>MRSSDSDTDLGWPGLKLSRPLTDSVADTDDIAQSLFRFLANYIATKTTSLSQVEIARLSTSEITRLISNLSETDINRLFNAGISEFVDGCFGLILLKNAILIYQRWNNELPSSGCAIPRHAITPTTDAAAQERLEPSTTSRFLSRSYTTDVKGLKVIGEIYSRGTNRSFRQEVEQDQEGTSRANVPSTGSTVDDPESLP</sequence>
<feature type="region of interest" description="Disordered" evidence="1">
    <location>
        <begin position="167"/>
        <end position="199"/>
    </location>
</feature>
<organism evidence="2 3">
    <name type="scientific">Medicago truncatula</name>
    <name type="common">Barrel medic</name>
    <name type="synonym">Medicago tribuloides</name>
    <dbReference type="NCBI Taxonomy" id="3880"/>
    <lineage>
        <taxon>Eukaryota</taxon>
        <taxon>Viridiplantae</taxon>
        <taxon>Streptophyta</taxon>
        <taxon>Embryophyta</taxon>
        <taxon>Tracheophyta</taxon>
        <taxon>Spermatophyta</taxon>
        <taxon>Magnoliopsida</taxon>
        <taxon>eudicotyledons</taxon>
        <taxon>Gunneridae</taxon>
        <taxon>Pentapetalae</taxon>
        <taxon>rosids</taxon>
        <taxon>fabids</taxon>
        <taxon>Fabales</taxon>
        <taxon>Fabaceae</taxon>
        <taxon>Papilionoideae</taxon>
        <taxon>50 kb inversion clade</taxon>
        <taxon>NPAAA clade</taxon>
        <taxon>Hologalegina</taxon>
        <taxon>IRL clade</taxon>
        <taxon>Trifolieae</taxon>
        <taxon>Medicago</taxon>
    </lineage>
</organism>